<evidence type="ECO:0000313" key="15">
    <source>
        <dbReference type="EMBL" id="MFC0319063.1"/>
    </source>
</evidence>
<comment type="similarity">
    <text evidence="4">Belongs to the metallo-beta-lactamase superfamily. Class-B beta-lactamase family.</text>
</comment>
<dbReference type="InterPro" id="IPR058199">
    <property type="entry name" value="BlaB//VIM/IMP-1"/>
</dbReference>
<reference evidence="15 16" key="1">
    <citation type="submission" date="2024-09" db="EMBL/GenBank/DDBJ databases">
        <authorList>
            <person name="Sun Q."/>
            <person name="Mori K."/>
        </authorList>
    </citation>
    <scope>NUCLEOTIDE SEQUENCE [LARGE SCALE GENOMIC DNA]</scope>
    <source>
        <strain evidence="15 16">CCM 7765</strain>
    </source>
</reference>
<comment type="subcellular location">
    <subcellularLocation>
        <location evidence="3">Periplasm</location>
    </subcellularLocation>
</comment>
<dbReference type="Gene3D" id="3.60.15.10">
    <property type="entry name" value="Ribonuclease Z/Hydroxyacylglutathione hydrolase-like"/>
    <property type="match status" value="1"/>
</dbReference>
<evidence type="ECO:0000256" key="8">
    <source>
        <dbReference type="ARBA" id="ARBA00022729"/>
    </source>
</evidence>
<keyword evidence="7" id="KW-0479">Metal-binding</keyword>
<evidence type="ECO:0000256" key="5">
    <source>
        <dbReference type="ARBA" id="ARBA00011245"/>
    </source>
</evidence>
<protein>
    <recommendedName>
        <fullName evidence="6">beta-lactamase</fullName>
        <ecNumber evidence="6">3.5.2.6</ecNumber>
    </recommendedName>
</protein>
<dbReference type="SMART" id="SM00849">
    <property type="entry name" value="Lactamase_B"/>
    <property type="match status" value="1"/>
</dbReference>
<comment type="cofactor">
    <cofactor evidence="2">
        <name>Zn(2+)</name>
        <dbReference type="ChEBI" id="CHEBI:29105"/>
    </cofactor>
</comment>
<evidence type="ECO:0000256" key="3">
    <source>
        <dbReference type="ARBA" id="ARBA00004418"/>
    </source>
</evidence>
<feature type="chain" id="PRO_5046594485" description="beta-lactamase" evidence="13">
    <location>
        <begin position="21"/>
        <end position="243"/>
    </location>
</feature>
<keyword evidence="10 15" id="KW-0378">Hydrolase</keyword>
<evidence type="ECO:0000259" key="14">
    <source>
        <dbReference type="SMART" id="SM00849"/>
    </source>
</evidence>
<sequence>MKHCFFYGLAFLLLSCKLSAQTDKSYVSDDFTIKKVKDNVYEHTSYLLTDDFGKVPCNGMIVYDGGEAIVFDTPTNDSIADILIDWVKDSLDCTIVAVIPTHFHDDCLGGLAAFHKNRIPSYASNKTIAFAKAKNLIMPQHGFHKKLELKVGERKIIAEFNGEGHTKDNIIGYFPSRRVMFGGCLIKEMNASKGYLGDSNVESWSETVMKIKQKYPEAELIIPGHGKSGGQELLDYTINLFKQ</sequence>
<comment type="subunit">
    <text evidence="5">Monomer.</text>
</comment>
<dbReference type="SUPFAM" id="SSF56281">
    <property type="entry name" value="Metallo-hydrolase/oxidoreductase"/>
    <property type="match status" value="1"/>
</dbReference>
<dbReference type="InterPro" id="IPR001279">
    <property type="entry name" value="Metallo-B-lactamas"/>
</dbReference>
<keyword evidence="9" id="KW-0574">Periplasm</keyword>
<evidence type="ECO:0000256" key="6">
    <source>
        <dbReference type="ARBA" id="ARBA00012865"/>
    </source>
</evidence>
<feature type="domain" description="Metallo-beta-lactamase" evidence="14">
    <location>
        <begin position="56"/>
        <end position="225"/>
    </location>
</feature>
<evidence type="ECO:0000256" key="9">
    <source>
        <dbReference type="ARBA" id="ARBA00022764"/>
    </source>
</evidence>
<dbReference type="InterPro" id="IPR001018">
    <property type="entry name" value="Beta-lactamase_class-B_CS"/>
</dbReference>
<feature type="signal peptide" evidence="13">
    <location>
        <begin position="1"/>
        <end position="20"/>
    </location>
</feature>
<dbReference type="RefSeq" id="WP_130857860.1">
    <property type="nucleotide sequence ID" value="NZ_JBHLWO010000002.1"/>
</dbReference>
<dbReference type="CDD" id="cd16302">
    <property type="entry name" value="CcrA-like_MBL-B1"/>
    <property type="match status" value="1"/>
</dbReference>
<dbReference type="InterPro" id="IPR036866">
    <property type="entry name" value="RibonucZ/Hydroxyglut_hydro"/>
</dbReference>
<organism evidence="15 16">
    <name type="scientific">Olivibacter oleidegradans</name>
    <dbReference type="NCBI Taxonomy" id="760123"/>
    <lineage>
        <taxon>Bacteria</taxon>
        <taxon>Pseudomonadati</taxon>
        <taxon>Bacteroidota</taxon>
        <taxon>Sphingobacteriia</taxon>
        <taxon>Sphingobacteriales</taxon>
        <taxon>Sphingobacteriaceae</taxon>
        <taxon>Olivibacter</taxon>
    </lineage>
</organism>
<gene>
    <name evidence="15" type="primary">bla</name>
    <name evidence="15" type="ORF">ACFFI0_12135</name>
</gene>
<dbReference type="InterPro" id="IPR050855">
    <property type="entry name" value="NDM-1-like"/>
</dbReference>
<name>A0ABV6HM88_9SPHI</name>
<keyword evidence="11" id="KW-0862">Zinc</keyword>
<dbReference type="PROSITE" id="PS00744">
    <property type="entry name" value="BETA_LACTAMASE_B_2"/>
    <property type="match status" value="1"/>
</dbReference>
<dbReference type="GO" id="GO:0008800">
    <property type="term" value="F:beta-lactamase activity"/>
    <property type="evidence" value="ECO:0007669"/>
    <property type="project" value="UniProtKB-EC"/>
</dbReference>
<dbReference type="EMBL" id="JBHLWO010000002">
    <property type="protein sequence ID" value="MFC0319063.1"/>
    <property type="molecule type" value="Genomic_DNA"/>
</dbReference>
<comment type="caution">
    <text evidence="15">The sequence shown here is derived from an EMBL/GenBank/DDBJ whole genome shotgun (WGS) entry which is preliminary data.</text>
</comment>
<dbReference type="PROSITE" id="PS51257">
    <property type="entry name" value="PROKAR_LIPOPROTEIN"/>
    <property type="match status" value="1"/>
</dbReference>
<dbReference type="EC" id="3.5.2.6" evidence="6"/>
<evidence type="ECO:0000256" key="11">
    <source>
        <dbReference type="ARBA" id="ARBA00022833"/>
    </source>
</evidence>
<evidence type="ECO:0000256" key="2">
    <source>
        <dbReference type="ARBA" id="ARBA00001947"/>
    </source>
</evidence>
<evidence type="ECO:0000256" key="13">
    <source>
        <dbReference type="SAM" id="SignalP"/>
    </source>
</evidence>
<evidence type="ECO:0000256" key="4">
    <source>
        <dbReference type="ARBA" id="ARBA00005250"/>
    </source>
</evidence>
<accession>A0ABV6HM88</accession>
<comment type="catalytic activity">
    <reaction evidence="1">
        <text>a beta-lactam + H2O = a substituted beta-amino acid</text>
        <dbReference type="Rhea" id="RHEA:20401"/>
        <dbReference type="ChEBI" id="CHEBI:15377"/>
        <dbReference type="ChEBI" id="CHEBI:35627"/>
        <dbReference type="ChEBI" id="CHEBI:140347"/>
        <dbReference type="EC" id="3.5.2.6"/>
    </reaction>
</comment>
<dbReference type="PANTHER" id="PTHR42951">
    <property type="entry name" value="METALLO-BETA-LACTAMASE DOMAIN-CONTAINING"/>
    <property type="match status" value="1"/>
</dbReference>
<keyword evidence="12" id="KW-0046">Antibiotic resistance</keyword>
<keyword evidence="16" id="KW-1185">Reference proteome</keyword>
<dbReference type="NCBIfam" id="NF033088">
    <property type="entry name" value="bla_subclass_B1"/>
    <property type="match status" value="1"/>
</dbReference>
<dbReference type="Proteomes" id="UP001589774">
    <property type="component" value="Unassembled WGS sequence"/>
</dbReference>
<proteinExistence type="inferred from homology"/>
<evidence type="ECO:0000256" key="10">
    <source>
        <dbReference type="ARBA" id="ARBA00022801"/>
    </source>
</evidence>
<evidence type="ECO:0000313" key="16">
    <source>
        <dbReference type="Proteomes" id="UP001589774"/>
    </source>
</evidence>
<evidence type="ECO:0000256" key="7">
    <source>
        <dbReference type="ARBA" id="ARBA00022723"/>
    </source>
</evidence>
<dbReference type="Pfam" id="PF00753">
    <property type="entry name" value="Lactamase_B"/>
    <property type="match status" value="1"/>
</dbReference>
<evidence type="ECO:0000256" key="12">
    <source>
        <dbReference type="ARBA" id="ARBA00023251"/>
    </source>
</evidence>
<evidence type="ECO:0000256" key="1">
    <source>
        <dbReference type="ARBA" id="ARBA00001526"/>
    </source>
</evidence>
<dbReference type="PANTHER" id="PTHR42951:SF4">
    <property type="entry name" value="ACYL-COENZYME A THIOESTERASE MBLAC2"/>
    <property type="match status" value="1"/>
</dbReference>
<keyword evidence="8 13" id="KW-0732">Signal</keyword>